<comment type="function">
    <text evidence="1">Site-specific tyrosine recombinase, which acts by catalyzing the cutting and rejoining of the recombining DNA molecules.</text>
</comment>
<comment type="caution">
    <text evidence="7">The sequence shown here is derived from an EMBL/GenBank/DDBJ whole genome shotgun (WGS) entry which is preliminary data.</text>
</comment>
<dbReference type="GO" id="GO:0003677">
    <property type="term" value="F:DNA binding"/>
    <property type="evidence" value="ECO:0007669"/>
    <property type="project" value="UniProtKB-KW"/>
</dbReference>
<evidence type="ECO:0000256" key="4">
    <source>
        <dbReference type="ARBA" id="ARBA00023125"/>
    </source>
</evidence>
<reference evidence="7 8" key="1">
    <citation type="submission" date="2016-10" db="EMBL/GenBank/DDBJ databases">
        <authorList>
            <person name="Varghese N."/>
            <person name="Submissions S."/>
        </authorList>
    </citation>
    <scope>NUCLEOTIDE SEQUENCE [LARGE SCALE GENOMIC DNA]</scope>
    <source>
        <strain evidence="7 8">NLAE-zl-C196</strain>
    </source>
</reference>
<organism evidence="7 8">
    <name type="scientific">Enterocloster clostridioformis</name>
    <dbReference type="NCBI Taxonomy" id="1531"/>
    <lineage>
        <taxon>Bacteria</taxon>
        <taxon>Bacillati</taxon>
        <taxon>Bacillota</taxon>
        <taxon>Clostridia</taxon>
        <taxon>Lachnospirales</taxon>
        <taxon>Lachnospiraceae</taxon>
        <taxon>Enterocloster</taxon>
    </lineage>
</organism>
<dbReference type="RefSeq" id="WP_074661432.1">
    <property type="nucleotide sequence ID" value="NZ_FOIO01000002.1"/>
</dbReference>
<comment type="similarity">
    <text evidence="2">Belongs to the 'phage' integrase family.</text>
</comment>
<dbReference type="SUPFAM" id="SSF56349">
    <property type="entry name" value="DNA breaking-rejoining enzymes"/>
    <property type="match status" value="1"/>
</dbReference>
<dbReference type="Gene3D" id="1.10.150.130">
    <property type="match status" value="1"/>
</dbReference>
<keyword evidence="5" id="KW-0233">DNA recombination</keyword>
<dbReference type="InterPro" id="IPR002104">
    <property type="entry name" value="Integrase_catalytic"/>
</dbReference>
<evidence type="ECO:0000256" key="2">
    <source>
        <dbReference type="ARBA" id="ARBA00008857"/>
    </source>
</evidence>
<dbReference type="PROSITE" id="PS51898">
    <property type="entry name" value="TYR_RECOMBINASE"/>
    <property type="match status" value="1"/>
</dbReference>
<accession>A0A1I0CKU6</accession>
<dbReference type="Pfam" id="PF00589">
    <property type="entry name" value="Phage_integrase"/>
    <property type="match status" value="1"/>
</dbReference>
<evidence type="ECO:0000256" key="5">
    <source>
        <dbReference type="ARBA" id="ARBA00023172"/>
    </source>
</evidence>
<dbReference type="CDD" id="cd01189">
    <property type="entry name" value="INT_ICEBs1_C_like"/>
    <property type="match status" value="1"/>
</dbReference>
<evidence type="ECO:0000259" key="6">
    <source>
        <dbReference type="PROSITE" id="PS51898"/>
    </source>
</evidence>
<dbReference type="InterPro" id="IPR010998">
    <property type="entry name" value="Integrase_recombinase_N"/>
</dbReference>
<keyword evidence="3" id="KW-0229">DNA integration</keyword>
<gene>
    <name evidence="7" type="ORF">SAMN05216521_1002130</name>
</gene>
<keyword evidence="4" id="KW-0238">DNA-binding</keyword>
<dbReference type="InterPro" id="IPR013762">
    <property type="entry name" value="Integrase-like_cat_sf"/>
</dbReference>
<dbReference type="GO" id="GO:0006310">
    <property type="term" value="P:DNA recombination"/>
    <property type="evidence" value="ECO:0007669"/>
    <property type="project" value="UniProtKB-KW"/>
</dbReference>
<dbReference type="Gene3D" id="1.10.443.10">
    <property type="entry name" value="Intergrase catalytic core"/>
    <property type="match status" value="1"/>
</dbReference>
<dbReference type="Proteomes" id="UP000182121">
    <property type="component" value="Unassembled WGS sequence"/>
</dbReference>
<sequence length="346" mass="39306">MAQQKKTKNKLPSGNIRIQVYDYTDVDGKKHYKSFTAPTKKEAKFLAAQWAAGKAGMTAENITLYEAVTRYIDAKRGVLSPSTIRGYEAVQRNYIKPYELRRIKLNNLTNTALQVWISDISSKVGPKSVRNAHGLVSGTLEMFHPDFHIKTTLPAKKRPTLYTPSDQDIKTLLQHVEGKELEIAIFLAAFGPLRRGEICALDSDDIHGNVIDVNKSMVMGPDKMWHIKPPKTFGSYRQVEFPGFVIERMRGIEGRIVKATPDQITHRFERAIKSTGLPKFRFHDLRHYAASIMHAIGVPDQYILQRGGWATDNVMKTVYRDVIDLETVRQTKKINRHFIKVSGLSK</sequence>
<evidence type="ECO:0000313" key="7">
    <source>
        <dbReference type="EMBL" id="SET20240.1"/>
    </source>
</evidence>
<dbReference type="AlphaFoldDB" id="A0A1I0CKU6"/>
<dbReference type="GO" id="GO:0015074">
    <property type="term" value="P:DNA integration"/>
    <property type="evidence" value="ECO:0007669"/>
    <property type="project" value="UniProtKB-KW"/>
</dbReference>
<dbReference type="InterPro" id="IPR004107">
    <property type="entry name" value="Integrase_SAM-like_N"/>
</dbReference>
<dbReference type="EMBL" id="FOIO01000002">
    <property type="protein sequence ID" value="SET20240.1"/>
    <property type="molecule type" value="Genomic_DNA"/>
</dbReference>
<dbReference type="InterPro" id="IPR011010">
    <property type="entry name" value="DNA_brk_join_enz"/>
</dbReference>
<evidence type="ECO:0000256" key="1">
    <source>
        <dbReference type="ARBA" id="ARBA00003283"/>
    </source>
</evidence>
<protein>
    <submittedName>
        <fullName evidence="7">Integrase</fullName>
    </submittedName>
</protein>
<evidence type="ECO:0000256" key="3">
    <source>
        <dbReference type="ARBA" id="ARBA00022908"/>
    </source>
</evidence>
<proteinExistence type="inferred from homology"/>
<feature type="domain" description="Tyr recombinase" evidence="6">
    <location>
        <begin position="157"/>
        <end position="333"/>
    </location>
</feature>
<dbReference type="Pfam" id="PF14659">
    <property type="entry name" value="Phage_int_SAM_3"/>
    <property type="match status" value="1"/>
</dbReference>
<name>A0A1I0CKU6_9FIRM</name>
<evidence type="ECO:0000313" key="8">
    <source>
        <dbReference type="Proteomes" id="UP000182121"/>
    </source>
</evidence>